<evidence type="ECO:0000313" key="4">
    <source>
        <dbReference type="Proteomes" id="UP000646053"/>
    </source>
</evidence>
<reference evidence="3" key="1">
    <citation type="submission" date="2019-12" db="EMBL/GenBank/DDBJ databases">
        <title>High-Quality draft genome sequences of three cyanobacteria isolated from the limestone walls of the Old Cathedral of Coimbra.</title>
        <authorList>
            <person name="Tiago I."/>
            <person name="Soares F."/>
            <person name="Portugal A."/>
        </authorList>
    </citation>
    <scope>NUCLEOTIDE SEQUENCE</scope>
    <source>
        <strain evidence="3">A</strain>
    </source>
</reference>
<keyword evidence="1 3" id="KW-0489">Methyltransferase</keyword>
<dbReference type="InterPro" id="IPR029063">
    <property type="entry name" value="SAM-dependent_MTases_sf"/>
</dbReference>
<dbReference type="AlphaFoldDB" id="A0A8J7Z205"/>
<evidence type="ECO:0000313" key="3">
    <source>
        <dbReference type="EMBL" id="NDJ18592.1"/>
    </source>
</evidence>
<dbReference type="GO" id="GO:0032259">
    <property type="term" value="P:methylation"/>
    <property type="evidence" value="ECO:0007669"/>
    <property type="project" value="UniProtKB-KW"/>
</dbReference>
<keyword evidence="4" id="KW-1185">Reference proteome</keyword>
<dbReference type="PANTHER" id="PTHR43619:SF2">
    <property type="entry name" value="S-ADENOSYL-L-METHIONINE-DEPENDENT METHYLTRANSFERASES SUPERFAMILY PROTEIN"/>
    <property type="match status" value="1"/>
</dbReference>
<comment type="caution">
    <text evidence="3">The sequence shown here is derived from an EMBL/GenBank/DDBJ whole genome shotgun (WGS) entry which is preliminary data.</text>
</comment>
<dbReference type="Proteomes" id="UP000646053">
    <property type="component" value="Unassembled WGS sequence"/>
</dbReference>
<sequence length="257" mass="29951">MITLYARSIETQREDAIVHDPQAVEMIERLDYDFSKYQKGWASQLGVSLRVRAIDNRVKHFIETHPKALNLGAGLCTRFSRVDNGEIRWYDVDFPEVIDLKQKLIAPTDRYRYIARSLFDFAWIDEIQREPQQPLLIILEGVAPYLTEAEVKSLLQAIRNRCTPATVIFDVLNQKSARNSKRHDTVSKTNAEFKWGIDRAQDIENWGIGMQLQAEEFYLNEFVNYPERLPLWARYIRSLLAQLFANSGRVLQVQMLS</sequence>
<dbReference type="Gene3D" id="3.40.50.150">
    <property type="entry name" value="Vaccinia Virus protein VP39"/>
    <property type="match status" value="1"/>
</dbReference>
<dbReference type="Pfam" id="PF04072">
    <property type="entry name" value="LCM"/>
    <property type="match status" value="1"/>
</dbReference>
<dbReference type="InterPro" id="IPR007213">
    <property type="entry name" value="Ppm1/Ppm2/Tcmp"/>
</dbReference>
<dbReference type="PIRSF" id="PIRSF028177">
    <property type="entry name" value="Polyketide_synth_Omtfrase_TcmP"/>
    <property type="match status" value="1"/>
</dbReference>
<proteinExistence type="predicted"/>
<organism evidence="3 4">
    <name type="scientific">Myxacorys almedinensis A</name>
    <dbReference type="NCBI Taxonomy" id="2690445"/>
    <lineage>
        <taxon>Bacteria</taxon>
        <taxon>Bacillati</taxon>
        <taxon>Cyanobacteriota</taxon>
        <taxon>Cyanophyceae</taxon>
        <taxon>Leptolyngbyales</taxon>
        <taxon>Leptolyngbyaceae</taxon>
        <taxon>Myxacorys</taxon>
        <taxon>Myxacorys almedinensis</taxon>
    </lineage>
</organism>
<protein>
    <submittedName>
        <fullName evidence="3">Class I SAM-dependent methyltransferase</fullName>
    </submittedName>
</protein>
<dbReference type="PANTHER" id="PTHR43619">
    <property type="entry name" value="S-ADENOSYL-L-METHIONINE-DEPENDENT METHYLTRANSFERASE YKTD-RELATED"/>
    <property type="match status" value="1"/>
</dbReference>
<evidence type="ECO:0000256" key="1">
    <source>
        <dbReference type="ARBA" id="ARBA00022603"/>
    </source>
</evidence>
<dbReference type="EMBL" id="WVIE01000017">
    <property type="protein sequence ID" value="NDJ18592.1"/>
    <property type="molecule type" value="Genomic_DNA"/>
</dbReference>
<accession>A0A8J7Z205</accession>
<gene>
    <name evidence="3" type="ORF">GS601_15080</name>
</gene>
<dbReference type="GO" id="GO:0008168">
    <property type="term" value="F:methyltransferase activity"/>
    <property type="evidence" value="ECO:0007669"/>
    <property type="project" value="UniProtKB-KW"/>
</dbReference>
<dbReference type="InterPro" id="IPR016874">
    <property type="entry name" value="TcmP-like"/>
</dbReference>
<evidence type="ECO:0000256" key="2">
    <source>
        <dbReference type="ARBA" id="ARBA00022679"/>
    </source>
</evidence>
<name>A0A8J7Z205_9CYAN</name>
<keyword evidence="2" id="KW-0808">Transferase</keyword>
<dbReference type="SUPFAM" id="SSF53335">
    <property type="entry name" value="S-adenosyl-L-methionine-dependent methyltransferases"/>
    <property type="match status" value="1"/>
</dbReference>